<keyword evidence="2" id="KW-1185">Reference proteome</keyword>
<dbReference type="KEGG" id="orp:MOP44_25305"/>
<evidence type="ECO:0000313" key="2">
    <source>
        <dbReference type="Proteomes" id="UP001059380"/>
    </source>
</evidence>
<organism evidence="1 2">
    <name type="scientific">Occallatibacter riparius</name>
    <dbReference type="NCBI Taxonomy" id="1002689"/>
    <lineage>
        <taxon>Bacteria</taxon>
        <taxon>Pseudomonadati</taxon>
        <taxon>Acidobacteriota</taxon>
        <taxon>Terriglobia</taxon>
        <taxon>Terriglobales</taxon>
        <taxon>Acidobacteriaceae</taxon>
        <taxon>Occallatibacter</taxon>
    </lineage>
</organism>
<reference evidence="1" key="1">
    <citation type="submission" date="2021-04" db="EMBL/GenBank/DDBJ databases">
        <title>Phylogenetic analysis of Acidobacteriaceae.</title>
        <authorList>
            <person name="Qiu L."/>
            <person name="Zhang Q."/>
        </authorList>
    </citation>
    <scope>NUCLEOTIDE SEQUENCE</scope>
    <source>
        <strain evidence="1">DSM 25168</strain>
    </source>
</reference>
<sequence>MAIGRTIWNFFFGCHHRQLSRAFTSQGETYKVCLKCGARLAYSWETMSVVPEKKQTRKVANGPSR</sequence>
<evidence type="ECO:0000313" key="1">
    <source>
        <dbReference type="EMBL" id="UWZ83864.1"/>
    </source>
</evidence>
<protein>
    <submittedName>
        <fullName evidence="1">Uncharacterized protein</fullName>
    </submittedName>
</protein>
<dbReference type="AlphaFoldDB" id="A0A9J7BM99"/>
<gene>
    <name evidence="1" type="ORF">MOP44_25305</name>
</gene>
<dbReference type="RefSeq" id="WP_260793338.1">
    <property type="nucleotide sequence ID" value="NZ_CP093313.1"/>
</dbReference>
<accession>A0A9J7BM99</accession>
<name>A0A9J7BM99_9BACT</name>
<dbReference type="EMBL" id="CP093313">
    <property type="protein sequence ID" value="UWZ83864.1"/>
    <property type="molecule type" value="Genomic_DNA"/>
</dbReference>
<dbReference type="Proteomes" id="UP001059380">
    <property type="component" value="Chromosome"/>
</dbReference>
<proteinExistence type="predicted"/>